<comment type="caution">
    <text evidence="5">The sequence shown here is derived from an EMBL/GenBank/DDBJ whole genome shotgun (WGS) entry which is preliminary data.</text>
</comment>
<dbReference type="PROSITE" id="PS51718">
    <property type="entry name" value="G_DYNAMIN_2"/>
    <property type="match status" value="1"/>
</dbReference>
<proteinExistence type="predicted"/>
<dbReference type="InterPro" id="IPR045063">
    <property type="entry name" value="Dynamin_N"/>
</dbReference>
<keyword evidence="6" id="KW-1185">Reference proteome</keyword>
<dbReference type="CDD" id="cd08771">
    <property type="entry name" value="DLP_1"/>
    <property type="match status" value="1"/>
</dbReference>
<accession>A0ABP1R6H4</accession>
<dbReference type="PANTHER" id="PTHR11566">
    <property type="entry name" value="DYNAMIN"/>
    <property type="match status" value="1"/>
</dbReference>
<feature type="compositionally biased region" description="Acidic residues" evidence="3">
    <location>
        <begin position="712"/>
        <end position="725"/>
    </location>
</feature>
<evidence type="ECO:0000256" key="2">
    <source>
        <dbReference type="ARBA" id="ARBA00023134"/>
    </source>
</evidence>
<dbReference type="SUPFAM" id="SSF52540">
    <property type="entry name" value="P-loop containing nucleoside triphosphate hydrolases"/>
    <property type="match status" value="1"/>
</dbReference>
<dbReference type="Gene3D" id="1.20.120.1240">
    <property type="entry name" value="Dynamin, middle domain"/>
    <property type="match status" value="1"/>
</dbReference>
<dbReference type="InterPro" id="IPR022812">
    <property type="entry name" value="Dynamin"/>
</dbReference>
<dbReference type="InterPro" id="IPR000375">
    <property type="entry name" value="Dynamin_stalk"/>
</dbReference>
<evidence type="ECO:0000256" key="1">
    <source>
        <dbReference type="ARBA" id="ARBA00022741"/>
    </source>
</evidence>
<keyword evidence="1" id="KW-0547">Nucleotide-binding</keyword>
<keyword evidence="2" id="KW-0342">GTP-binding</keyword>
<dbReference type="SMART" id="SM00053">
    <property type="entry name" value="DYNc"/>
    <property type="match status" value="1"/>
</dbReference>
<evidence type="ECO:0000256" key="3">
    <source>
        <dbReference type="SAM" id="MobiDB-lite"/>
    </source>
</evidence>
<dbReference type="EMBL" id="CAXLJM020000055">
    <property type="protein sequence ID" value="CAL8117592.1"/>
    <property type="molecule type" value="Genomic_DNA"/>
</dbReference>
<name>A0ABP1R6H4_9HEXA</name>
<dbReference type="Gene3D" id="3.40.50.300">
    <property type="entry name" value="P-loop containing nucleotide triphosphate hydrolases"/>
    <property type="match status" value="1"/>
</dbReference>
<dbReference type="InterPro" id="IPR001401">
    <property type="entry name" value="Dynamin_GTPase"/>
</dbReference>
<dbReference type="InterPro" id="IPR030381">
    <property type="entry name" value="G_DYNAMIN_dom"/>
</dbReference>
<feature type="region of interest" description="Disordered" evidence="3">
    <location>
        <begin position="706"/>
        <end position="725"/>
    </location>
</feature>
<reference evidence="5 6" key="1">
    <citation type="submission" date="2024-08" db="EMBL/GenBank/DDBJ databases">
        <authorList>
            <person name="Cucini C."/>
            <person name="Frati F."/>
        </authorList>
    </citation>
    <scope>NUCLEOTIDE SEQUENCE [LARGE SCALE GENOMIC DNA]</scope>
</reference>
<evidence type="ECO:0000313" key="6">
    <source>
        <dbReference type="Proteomes" id="UP001642540"/>
    </source>
</evidence>
<feature type="domain" description="Dynamin-type G" evidence="4">
    <location>
        <begin position="53"/>
        <end position="323"/>
    </location>
</feature>
<sequence>MEKNGILQYISRRYSSGKQKGEFCPIMDESKGLIELVNKLQKYFKSTGCGPRKIELPQIVVVGAQSSGKSSVLDGLIGFSILPRGSGTVTKCPIIVQLITIAETKDKEEEGIELEDFPDDGRSQDYDEVRRKITELMERNGGAITDTPIIVRVYSPNVVTLTVVDLPGIKRLTSAGEPSNLEKLIFALSRKYINEKNAIILAVSPANYEICNSDGLLLAKEADPNGNRTIGVLTKLDLMDEGTNARELLTGVSKDVQVKLGMIGLVNRSQKDIDNNFSVQMQMAKEKDFLSKHYADLAAQNGVPYLRKRLHKLLVQHILKCLPKVLDDLDDLLKHCNKRLDEIPDVMTKKDQLVFVYKVSHRFENRLKIEIEGSTRRPEYRHLYGGVLIKDIFEKRFAEDMEVAEATADESITDSMILRAFRNSGSFDSMFGNPEAVFRRLAQNQIKYIEKPALKCADRVNEEIIKIVDRNLAEGNGNIGLKYFLSLRKLLKTTITSLLDANLETVKNQIKDYIRVQSSVIFSLDAAFLQTIADLRRRLEKQLYAGEDSSAAEDEADSVASLPDVPNGSSNVASYGNVLKIGNGKKLCASNGNRNRLLMKLKEPECINLIKEMVKNYFRLVKSHIQDFVPKLIADRLIIPFSEDDGSLGIELRDKIMDNYESLTQLPADVRASRERDVQLKEHLKEIILEVKEILNVDVDENCEEGKFEGDQFSDDADETESEDL</sequence>
<gene>
    <name evidence="5" type="ORF">ODALV1_LOCUS17767</name>
</gene>
<dbReference type="Proteomes" id="UP001642540">
    <property type="component" value="Unassembled WGS sequence"/>
</dbReference>
<dbReference type="Pfam" id="PF01031">
    <property type="entry name" value="Dynamin_M"/>
    <property type="match status" value="1"/>
</dbReference>
<dbReference type="PRINTS" id="PR00195">
    <property type="entry name" value="DYNAMIN"/>
</dbReference>
<organism evidence="5 6">
    <name type="scientific">Orchesella dallaii</name>
    <dbReference type="NCBI Taxonomy" id="48710"/>
    <lineage>
        <taxon>Eukaryota</taxon>
        <taxon>Metazoa</taxon>
        <taxon>Ecdysozoa</taxon>
        <taxon>Arthropoda</taxon>
        <taxon>Hexapoda</taxon>
        <taxon>Collembola</taxon>
        <taxon>Entomobryomorpha</taxon>
        <taxon>Entomobryoidea</taxon>
        <taxon>Orchesellidae</taxon>
        <taxon>Orchesellinae</taxon>
        <taxon>Orchesella</taxon>
    </lineage>
</organism>
<dbReference type="Pfam" id="PF00350">
    <property type="entry name" value="Dynamin_N"/>
    <property type="match status" value="1"/>
</dbReference>
<evidence type="ECO:0000313" key="5">
    <source>
        <dbReference type="EMBL" id="CAL8117592.1"/>
    </source>
</evidence>
<evidence type="ECO:0000259" key="4">
    <source>
        <dbReference type="PROSITE" id="PS51718"/>
    </source>
</evidence>
<dbReference type="InterPro" id="IPR027417">
    <property type="entry name" value="P-loop_NTPase"/>
</dbReference>
<protein>
    <recommendedName>
        <fullName evidence="4">Dynamin-type G domain-containing protein</fullName>
    </recommendedName>
</protein>